<organism evidence="1 2">
    <name type="scientific">Coniosporium uncinatum</name>
    <dbReference type="NCBI Taxonomy" id="93489"/>
    <lineage>
        <taxon>Eukaryota</taxon>
        <taxon>Fungi</taxon>
        <taxon>Dikarya</taxon>
        <taxon>Ascomycota</taxon>
        <taxon>Pezizomycotina</taxon>
        <taxon>Dothideomycetes</taxon>
        <taxon>Dothideomycetes incertae sedis</taxon>
        <taxon>Coniosporium</taxon>
    </lineage>
</organism>
<dbReference type="EMBL" id="JAWDJW010002757">
    <property type="protein sequence ID" value="KAK3077526.1"/>
    <property type="molecule type" value="Genomic_DNA"/>
</dbReference>
<feature type="non-terminal residue" evidence="1">
    <location>
        <position position="1"/>
    </location>
</feature>
<accession>A0ACC3DM05</accession>
<reference evidence="1" key="1">
    <citation type="submission" date="2024-09" db="EMBL/GenBank/DDBJ databases">
        <title>Black Yeasts Isolated from many extreme environments.</title>
        <authorList>
            <person name="Coleine C."/>
            <person name="Stajich J.E."/>
            <person name="Selbmann L."/>
        </authorList>
    </citation>
    <scope>NUCLEOTIDE SEQUENCE</scope>
    <source>
        <strain evidence="1">CCFEE 5737</strain>
    </source>
</reference>
<protein>
    <submittedName>
        <fullName evidence="1">Uncharacterized protein</fullName>
    </submittedName>
</protein>
<comment type="caution">
    <text evidence="1">The sequence shown here is derived from an EMBL/GenBank/DDBJ whole genome shotgun (WGS) entry which is preliminary data.</text>
</comment>
<sequence length="284" mass="29001">SVKAGRNHRGGNPHDHSGGHGNPQTGVASFLGGAQGGAGTGVMPSSNGGGGGFPGAGFLGSLTGAQSNSSGGSGGVGGLLGSLTGGHGTGSSPLSFLSGGGGKRDFDGSTPSGSSVGAPAYAPPQRPYHHSDTSPYGQGQAAYEQNSSQSQWGQTPQTGAQQLQNDPYAYPTAYQQGYEPSYNDQNQSQGQYGAASYAQGANAWEGQAPQQHQHQHQDYGYGDQQSQPSQQQQQQQQQHQHQDYGYSGAGTTDQGAGYGNYDANRNQGSYGNFQPGSQGAYGQY</sequence>
<keyword evidence="2" id="KW-1185">Reference proteome</keyword>
<evidence type="ECO:0000313" key="1">
    <source>
        <dbReference type="EMBL" id="KAK3077526.1"/>
    </source>
</evidence>
<name>A0ACC3DM05_9PEZI</name>
<gene>
    <name evidence="1" type="ORF">LTS18_010006</name>
</gene>
<dbReference type="Proteomes" id="UP001186974">
    <property type="component" value="Unassembled WGS sequence"/>
</dbReference>
<proteinExistence type="predicted"/>
<evidence type="ECO:0000313" key="2">
    <source>
        <dbReference type="Proteomes" id="UP001186974"/>
    </source>
</evidence>